<dbReference type="GO" id="GO:0005509">
    <property type="term" value="F:calcium ion binding"/>
    <property type="evidence" value="ECO:0007669"/>
    <property type="project" value="InterPro"/>
</dbReference>
<dbReference type="InterPro" id="IPR002048">
    <property type="entry name" value="EF_hand_dom"/>
</dbReference>
<protein>
    <recommendedName>
        <fullName evidence="1">EF-hand domain-containing protein</fullName>
    </recommendedName>
</protein>
<dbReference type="KEGG" id="obi:106874618"/>
<sequence length="307" mass="35362">MHAPDKRTYYSNKLKAGHMQKVAKTTLRINMNIGVILLFYLLGFLRCEAYNPHDRSKDSGKTVEETAKKTSGLLTTILTSLVSNKAQPKIDPDTHYLRIIEGNENNFFPGKLKPTRNNWFQILPTPVVTNDVSLKTVVGCVIASLGERLIKQIESDAHHHGRQKARLQWAKQRLSEFIQFLQRAICTFELVDKNKNSYINHSEYTTFMTVMQDYLLAGKYLYKLAVSAYRQVADDFQDGESQFSISCNQNNKHHDCSSDVVGILKQLQCFSNCRETNNCRNKITKLRKMLRRAKHMIINSTFKLKHE</sequence>
<gene>
    <name evidence="2" type="ORF">OCBIM_22027599mg</name>
</gene>
<proteinExistence type="predicted"/>
<feature type="domain" description="EF-hand" evidence="1">
    <location>
        <begin position="179"/>
        <end position="214"/>
    </location>
</feature>
<dbReference type="PROSITE" id="PS50222">
    <property type="entry name" value="EF_HAND_2"/>
    <property type="match status" value="1"/>
</dbReference>
<organism evidence="2">
    <name type="scientific">Octopus bimaculoides</name>
    <name type="common">California two-spotted octopus</name>
    <dbReference type="NCBI Taxonomy" id="37653"/>
    <lineage>
        <taxon>Eukaryota</taxon>
        <taxon>Metazoa</taxon>
        <taxon>Spiralia</taxon>
        <taxon>Lophotrochozoa</taxon>
        <taxon>Mollusca</taxon>
        <taxon>Cephalopoda</taxon>
        <taxon>Coleoidea</taxon>
        <taxon>Octopodiformes</taxon>
        <taxon>Octopoda</taxon>
        <taxon>Incirrata</taxon>
        <taxon>Octopodidae</taxon>
        <taxon>Octopus</taxon>
    </lineage>
</organism>
<name>A0A0L8GV07_OCTBM</name>
<dbReference type="EMBL" id="KQ420313">
    <property type="protein sequence ID" value="KOF80644.1"/>
    <property type="molecule type" value="Genomic_DNA"/>
</dbReference>
<reference evidence="2" key="1">
    <citation type="submission" date="2015-07" db="EMBL/GenBank/DDBJ databases">
        <title>MeaNS - Measles Nucleotide Surveillance Program.</title>
        <authorList>
            <person name="Tran T."/>
            <person name="Druce J."/>
        </authorList>
    </citation>
    <scope>NUCLEOTIDE SEQUENCE</scope>
    <source>
        <strain evidence="2">UCB-OBI-ISO-001</strain>
        <tissue evidence="2">Gonad</tissue>
    </source>
</reference>
<accession>A0A0L8GV07</accession>
<evidence type="ECO:0000313" key="2">
    <source>
        <dbReference type="EMBL" id="KOF80644.1"/>
    </source>
</evidence>
<evidence type="ECO:0000259" key="1">
    <source>
        <dbReference type="PROSITE" id="PS50222"/>
    </source>
</evidence>
<dbReference type="AlphaFoldDB" id="A0A0L8GV07"/>
<dbReference type="OrthoDB" id="10283116at2759"/>